<evidence type="ECO:0000259" key="3">
    <source>
        <dbReference type="Pfam" id="PF10017"/>
    </source>
</evidence>
<accession>A0AAP2D9J9</accession>
<dbReference type="InterPro" id="IPR017804">
    <property type="entry name" value="MeTrfase_EgtD-like"/>
</dbReference>
<keyword evidence="1 4" id="KW-0489">Methyltransferase</keyword>
<dbReference type="InterPro" id="IPR029063">
    <property type="entry name" value="SAM-dependent_MTases_sf"/>
</dbReference>
<dbReference type="NCBIfam" id="TIGR03438">
    <property type="entry name" value="egtD_ergothio"/>
    <property type="match status" value="1"/>
</dbReference>
<dbReference type="GO" id="GO:0052706">
    <property type="term" value="F:L-histidine N(alpha)-methyltransferase activity"/>
    <property type="evidence" value="ECO:0007669"/>
    <property type="project" value="UniProtKB-EC"/>
</dbReference>
<dbReference type="PANTHER" id="PTHR43397">
    <property type="entry name" value="ERGOTHIONEINE BIOSYNTHESIS PROTEIN 1"/>
    <property type="match status" value="1"/>
</dbReference>
<dbReference type="PIRSF" id="PIRSF018005">
    <property type="entry name" value="UCP018005"/>
    <property type="match status" value="1"/>
</dbReference>
<gene>
    <name evidence="4" type="primary">egtD</name>
    <name evidence="4" type="ORF">KK078_08590</name>
</gene>
<comment type="caution">
    <text evidence="4">The sequence shown here is derived from an EMBL/GenBank/DDBJ whole genome shotgun (WGS) entry which is preliminary data.</text>
</comment>
<keyword evidence="2 4" id="KW-0808">Transferase</keyword>
<name>A0AAP2D9J9_9BACT</name>
<dbReference type="InterPro" id="IPR019257">
    <property type="entry name" value="MeTrfase_dom"/>
</dbReference>
<evidence type="ECO:0000256" key="2">
    <source>
        <dbReference type="ARBA" id="ARBA00022679"/>
    </source>
</evidence>
<evidence type="ECO:0000256" key="1">
    <source>
        <dbReference type="ARBA" id="ARBA00022603"/>
    </source>
</evidence>
<dbReference type="InterPro" id="IPR035094">
    <property type="entry name" value="EgtD"/>
</dbReference>
<dbReference type="PANTHER" id="PTHR43397:SF1">
    <property type="entry name" value="ERGOTHIONEINE BIOSYNTHESIS PROTEIN 1"/>
    <property type="match status" value="1"/>
</dbReference>
<dbReference type="RefSeq" id="WP_254089847.1">
    <property type="nucleotide sequence ID" value="NZ_JAHESC010000009.1"/>
</dbReference>
<keyword evidence="5" id="KW-1185">Reference proteome</keyword>
<evidence type="ECO:0000313" key="5">
    <source>
        <dbReference type="Proteomes" id="UP001319180"/>
    </source>
</evidence>
<dbReference type="EMBL" id="JAHESC010000009">
    <property type="protein sequence ID" value="MBT1686610.1"/>
    <property type="molecule type" value="Genomic_DNA"/>
</dbReference>
<sequence>MVILEKNIAQMAAAVMAGLARKPKQLPSWLFYDEQGDAIFQSIMRMPEYYPTRCEYEIFQRQKEAIRQQFTVAGTPFRLVELGAGDGLKTELLLKHFLDQHTDFSYWPTDISPNVLAILQERLEHALPALSVNPIAQRHEDALRTVAADREHRHIFMFLGANIGNYSLLEAQAFVNNLAGAMHAGDLLLMGFDLKKDPRVIQAAYDDPHGITRAFNLNLLTRLNRDLGADFDLDAFEHAPYYDPETGAAKSYLVSLRHQDVHIEATHQTIHFDAWETIHTEVSLKYDLATIETLARKANLEIVRHFADSKDYFRDVLFRKP</sequence>
<proteinExistence type="predicted"/>
<reference evidence="4 5" key="1">
    <citation type="submission" date="2021-05" db="EMBL/GenBank/DDBJ databases">
        <title>A Polyphasic approach of four new species of the genus Ohtaekwangia: Ohtaekwangia histidinii sp. nov., Ohtaekwangia cretensis sp. nov., Ohtaekwangia indiensis sp. nov., Ohtaekwangia reichenbachii sp. nov. from diverse environment.</title>
        <authorList>
            <person name="Octaviana S."/>
        </authorList>
    </citation>
    <scope>NUCLEOTIDE SEQUENCE [LARGE SCALE GENOMIC DNA]</scope>
    <source>
        <strain evidence="4 5">PWU37</strain>
    </source>
</reference>
<dbReference type="GO" id="GO:0032259">
    <property type="term" value="P:methylation"/>
    <property type="evidence" value="ECO:0007669"/>
    <property type="project" value="UniProtKB-KW"/>
</dbReference>
<dbReference type="InterPro" id="IPR051128">
    <property type="entry name" value="EgtD_Methyltrsf_superfamily"/>
</dbReference>
<evidence type="ECO:0000313" key="4">
    <source>
        <dbReference type="EMBL" id="MBT1686610.1"/>
    </source>
</evidence>
<dbReference type="EC" id="2.1.1.44" evidence="4"/>
<organism evidence="4 5">
    <name type="scientific">Dawidia soli</name>
    <dbReference type="NCBI Taxonomy" id="2782352"/>
    <lineage>
        <taxon>Bacteria</taxon>
        <taxon>Pseudomonadati</taxon>
        <taxon>Bacteroidota</taxon>
        <taxon>Cytophagia</taxon>
        <taxon>Cytophagales</taxon>
        <taxon>Chryseotaleaceae</taxon>
        <taxon>Dawidia</taxon>
    </lineage>
</organism>
<dbReference type="Proteomes" id="UP001319180">
    <property type="component" value="Unassembled WGS sequence"/>
</dbReference>
<dbReference type="Gene3D" id="3.40.50.150">
    <property type="entry name" value="Vaccinia Virus protein VP39"/>
    <property type="match status" value="1"/>
</dbReference>
<protein>
    <submittedName>
        <fullName evidence="4">L-histidine N(Alpha)-methyltransferase</fullName>
        <ecNumber evidence="4">2.1.1.44</ecNumber>
    </submittedName>
</protein>
<dbReference type="Pfam" id="PF10017">
    <property type="entry name" value="Methyltransf_33"/>
    <property type="match status" value="1"/>
</dbReference>
<dbReference type="SUPFAM" id="SSF53335">
    <property type="entry name" value="S-adenosyl-L-methionine-dependent methyltransferases"/>
    <property type="match status" value="1"/>
</dbReference>
<feature type="domain" description="Histidine-specific methyltransferase SAM-dependent" evidence="3">
    <location>
        <begin position="12"/>
        <end position="319"/>
    </location>
</feature>
<dbReference type="AlphaFoldDB" id="A0AAP2D9J9"/>